<feature type="compositionally biased region" description="Basic and acidic residues" evidence="1">
    <location>
        <begin position="161"/>
        <end position="178"/>
    </location>
</feature>
<dbReference type="InterPro" id="IPR047234">
    <property type="entry name" value="GRAF_fam"/>
</dbReference>
<feature type="region of interest" description="Disordered" evidence="1">
    <location>
        <begin position="69"/>
        <end position="93"/>
    </location>
</feature>
<dbReference type="PROSITE" id="PS50238">
    <property type="entry name" value="RHOGAP"/>
    <property type="match status" value="1"/>
</dbReference>
<sequence length="295" mass="32356">MLEMLIRHLVNVCSQSDENLMTPSNMAVIFGPTLMRAKEETVAAMLDIKFQNIVVEILIEDYKKIFTCKPEDSASPPIPPPRITPRKRQPITISKRPARLYQPLSHEHFQHAENGQKDTSIVDGDVSASPKPIKPLKPASCAPLAPREPPLRLAGMPRPANRQDRQADSDAEKLSDVRQKLDSSVAANGDFGVCVSRVPSFQRQKAPPKGTPANREGYSDGSTKTKFAEKHPICRPPIRPPDPPSRFPAPQKLPVAASSEGTPTSYVASKTKFFENASRQVVSPATSPGTNVKKE</sequence>
<feature type="non-terminal residue" evidence="3">
    <location>
        <position position="295"/>
    </location>
</feature>
<feature type="domain" description="Rho-GAP" evidence="2">
    <location>
        <begin position="1"/>
        <end position="66"/>
    </location>
</feature>
<dbReference type="SUPFAM" id="SSF48350">
    <property type="entry name" value="GTPase activation domain, GAP"/>
    <property type="match status" value="1"/>
</dbReference>
<name>A0ABV0REC5_9TELE</name>
<dbReference type="InterPro" id="IPR000198">
    <property type="entry name" value="RhoGAP_dom"/>
</dbReference>
<evidence type="ECO:0000313" key="4">
    <source>
        <dbReference type="Proteomes" id="UP001434883"/>
    </source>
</evidence>
<dbReference type="PANTHER" id="PTHR12552">
    <property type="entry name" value="OLIGOPHRENIN 1"/>
    <property type="match status" value="1"/>
</dbReference>
<dbReference type="InterPro" id="IPR008936">
    <property type="entry name" value="Rho_GTPase_activation_prot"/>
</dbReference>
<evidence type="ECO:0000259" key="2">
    <source>
        <dbReference type="PROSITE" id="PS50238"/>
    </source>
</evidence>
<dbReference type="EMBL" id="JAHRIN010042939">
    <property type="protein sequence ID" value="MEQ2206506.1"/>
    <property type="molecule type" value="Genomic_DNA"/>
</dbReference>
<dbReference type="PANTHER" id="PTHR12552:SF2">
    <property type="entry name" value="OLIGOPHRENIN-1"/>
    <property type="match status" value="1"/>
</dbReference>
<protein>
    <recommendedName>
        <fullName evidence="2">Rho-GAP domain-containing protein</fullName>
    </recommendedName>
</protein>
<dbReference type="Proteomes" id="UP001434883">
    <property type="component" value="Unassembled WGS sequence"/>
</dbReference>
<comment type="caution">
    <text evidence="3">The sequence shown here is derived from an EMBL/GenBank/DDBJ whole genome shotgun (WGS) entry which is preliminary data.</text>
</comment>
<feature type="compositionally biased region" description="Pro residues" evidence="1">
    <location>
        <begin position="234"/>
        <end position="247"/>
    </location>
</feature>
<keyword evidence="4" id="KW-1185">Reference proteome</keyword>
<proteinExistence type="predicted"/>
<gene>
    <name evidence="3" type="ORF">XENOCAPTIV_030310</name>
</gene>
<evidence type="ECO:0000256" key="1">
    <source>
        <dbReference type="SAM" id="MobiDB-lite"/>
    </source>
</evidence>
<feature type="region of interest" description="Disordered" evidence="1">
    <location>
        <begin position="112"/>
        <end position="178"/>
    </location>
</feature>
<feature type="region of interest" description="Disordered" evidence="1">
    <location>
        <begin position="201"/>
        <end position="264"/>
    </location>
</feature>
<evidence type="ECO:0000313" key="3">
    <source>
        <dbReference type="EMBL" id="MEQ2206506.1"/>
    </source>
</evidence>
<dbReference type="Gene3D" id="1.10.555.10">
    <property type="entry name" value="Rho GTPase activation protein"/>
    <property type="match status" value="1"/>
</dbReference>
<accession>A0ABV0REC5</accession>
<reference evidence="3 4" key="1">
    <citation type="submission" date="2021-06" db="EMBL/GenBank/DDBJ databases">
        <authorList>
            <person name="Palmer J.M."/>
        </authorList>
    </citation>
    <scope>NUCLEOTIDE SEQUENCE [LARGE SCALE GENOMIC DNA]</scope>
    <source>
        <strain evidence="3 4">XC_2019</strain>
        <tissue evidence="3">Muscle</tissue>
    </source>
</reference>
<organism evidence="3 4">
    <name type="scientific">Xenoophorus captivus</name>
    <dbReference type="NCBI Taxonomy" id="1517983"/>
    <lineage>
        <taxon>Eukaryota</taxon>
        <taxon>Metazoa</taxon>
        <taxon>Chordata</taxon>
        <taxon>Craniata</taxon>
        <taxon>Vertebrata</taxon>
        <taxon>Euteleostomi</taxon>
        <taxon>Actinopterygii</taxon>
        <taxon>Neopterygii</taxon>
        <taxon>Teleostei</taxon>
        <taxon>Neoteleostei</taxon>
        <taxon>Acanthomorphata</taxon>
        <taxon>Ovalentaria</taxon>
        <taxon>Atherinomorphae</taxon>
        <taxon>Cyprinodontiformes</taxon>
        <taxon>Goodeidae</taxon>
        <taxon>Xenoophorus</taxon>
    </lineage>
</organism>
<dbReference type="Pfam" id="PF00620">
    <property type="entry name" value="RhoGAP"/>
    <property type="match status" value="1"/>
</dbReference>